<name>A0AAW8YH02_PEDAC</name>
<feature type="transmembrane region" description="Helical" evidence="8">
    <location>
        <begin position="99"/>
        <end position="119"/>
    </location>
</feature>
<dbReference type="GO" id="GO:0005886">
    <property type="term" value="C:plasma membrane"/>
    <property type="evidence" value="ECO:0007669"/>
    <property type="project" value="UniProtKB-SubCell"/>
</dbReference>
<evidence type="ECO:0000256" key="8">
    <source>
        <dbReference type="SAM" id="Phobius"/>
    </source>
</evidence>
<proteinExistence type="inferred from homology"/>
<dbReference type="RefSeq" id="WP_317072238.1">
    <property type="nucleotide sequence ID" value="NZ_JAWJAV010000004.1"/>
</dbReference>
<comment type="caution">
    <text evidence="11">The sequence shown here is derived from an EMBL/GenBank/DDBJ whole genome shotgun (WGS) entry which is preliminary data.</text>
</comment>
<evidence type="ECO:0000259" key="9">
    <source>
        <dbReference type="Pfam" id="PF00924"/>
    </source>
</evidence>
<dbReference type="AlphaFoldDB" id="A0AAW8YH02"/>
<evidence type="ECO:0000313" key="12">
    <source>
        <dbReference type="Proteomes" id="UP001280897"/>
    </source>
</evidence>
<evidence type="ECO:0000256" key="3">
    <source>
        <dbReference type="ARBA" id="ARBA00022475"/>
    </source>
</evidence>
<keyword evidence="4 8" id="KW-0812">Transmembrane</keyword>
<keyword evidence="3" id="KW-1003">Cell membrane</keyword>
<comment type="similarity">
    <text evidence="2">Belongs to the MscS (TC 1.A.23) family.</text>
</comment>
<dbReference type="PANTHER" id="PTHR30460:SF0">
    <property type="entry name" value="MODERATE CONDUCTANCE MECHANOSENSITIVE CHANNEL YBIO"/>
    <property type="match status" value="1"/>
</dbReference>
<protein>
    <submittedName>
        <fullName evidence="11">Mechanosensitive ion channel</fullName>
    </submittedName>
</protein>
<reference evidence="11" key="1">
    <citation type="journal article" date="2023" name="PeerJ">
        <title>Selection and evaluation of lactic acid bacteria from chicken feces in Thailand as potential probiotics.</title>
        <authorList>
            <person name="Khurajog B."/>
            <person name="Disastra Y."/>
            <person name="Lawwyne L.D."/>
            <person name="Sirichokchatchawan W."/>
            <person name="Niyomtham W."/>
            <person name="Yindee J."/>
            <person name="Hampson D.J."/>
            <person name="Prapasarakul N."/>
        </authorList>
    </citation>
    <scope>NUCLEOTIDE SEQUENCE</scope>
    <source>
        <strain evidence="11">BF9</strain>
    </source>
</reference>
<keyword evidence="5 8" id="KW-1133">Transmembrane helix</keyword>
<dbReference type="SUPFAM" id="SSF82861">
    <property type="entry name" value="Mechanosensitive channel protein MscS (YggB), transmembrane region"/>
    <property type="match status" value="1"/>
</dbReference>
<comment type="function">
    <text evidence="7">May play a role in resistance to osmotic downshock.</text>
</comment>
<dbReference type="FunFam" id="2.30.30.60:FF:000001">
    <property type="entry name" value="MscS Mechanosensitive ion channel"/>
    <property type="match status" value="1"/>
</dbReference>
<dbReference type="PANTHER" id="PTHR30460">
    <property type="entry name" value="MODERATE CONDUCTANCE MECHANOSENSITIVE CHANNEL YBIO"/>
    <property type="match status" value="1"/>
</dbReference>
<gene>
    <name evidence="11" type="ORF">R0G89_06650</name>
</gene>
<dbReference type="EMBL" id="JAWJAV010000004">
    <property type="protein sequence ID" value="MDV2621412.1"/>
    <property type="molecule type" value="Genomic_DNA"/>
</dbReference>
<evidence type="ECO:0000256" key="7">
    <source>
        <dbReference type="ARBA" id="ARBA00059688"/>
    </source>
</evidence>
<dbReference type="InterPro" id="IPR045276">
    <property type="entry name" value="YbiO_bact"/>
</dbReference>
<sequence>MPQALLIGAAFQPLQRELSRIDWSQIGANFLKHFLQIILISIIFWVINRIGKHLINKSFGPYQAPEKQSARSQTIFVVVRNIFKYSVMFFYVYTILSNLGVPVGTLVAGAGILSVAIGLGTQGLVSDVINGLTILIEGQLRVGDSVTIQSIDGTVVSIGLRTIELRALDGTLHYLPNRSITTISNHSQENQNITIFLRIKDPFRIDEAKDLLQDQLPKAKHHTTKLKAGIVIQAPVAEKSHGYLGVQISTKVAPGYQAAMQTMILDRTLKILREAQIEVEN</sequence>
<dbReference type="InterPro" id="IPR010920">
    <property type="entry name" value="LSM_dom_sf"/>
</dbReference>
<evidence type="ECO:0000259" key="10">
    <source>
        <dbReference type="Pfam" id="PF21088"/>
    </source>
</evidence>
<evidence type="ECO:0000256" key="6">
    <source>
        <dbReference type="ARBA" id="ARBA00023136"/>
    </source>
</evidence>
<comment type="subcellular location">
    <subcellularLocation>
        <location evidence="1">Cell membrane</location>
        <topology evidence="1">Multi-pass membrane protein</topology>
    </subcellularLocation>
</comment>
<dbReference type="InterPro" id="IPR023408">
    <property type="entry name" value="MscS_beta-dom_sf"/>
</dbReference>
<evidence type="ECO:0000256" key="4">
    <source>
        <dbReference type="ARBA" id="ARBA00022692"/>
    </source>
</evidence>
<dbReference type="Pfam" id="PF21088">
    <property type="entry name" value="MS_channel_1st"/>
    <property type="match status" value="1"/>
</dbReference>
<dbReference type="SUPFAM" id="SSF50182">
    <property type="entry name" value="Sm-like ribonucleoproteins"/>
    <property type="match status" value="1"/>
</dbReference>
<feature type="domain" description="Mechanosensitive ion channel MscS" evidence="9">
    <location>
        <begin position="124"/>
        <end position="187"/>
    </location>
</feature>
<evidence type="ECO:0000256" key="5">
    <source>
        <dbReference type="ARBA" id="ARBA00022989"/>
    </source>
</evidence>
<dbReference type="Proteomes" id="UP001280897">
    <property type="component" value="Unassembled WGS sequence"/>
</dbReference>
<dbReference type="GO" id="GO:0008381">
    <property type="term" value="F:mechanosensitive monoatomic ion channel activity"/>
    <property type="evidence" value="ECO:0007669"/>
    <property type="project" value="InterPro"/>
</dbReference>
<reference evidence="11" key="2">
    <citation type="submission" date="2023-10" db="EMBL/GenBank/DDBJ databases">
        <authorList>
            <person name="Khurajog B."/>
        </authorList>
    </citation>
    <scope>NUCLEOTIDE SEQUENCE</scope>
    <source>
        <strain evidence="11">BF9</strain>
    </source>
</reference>
<dbReference type="Gene3D" id="2.30.30.60">
    <property type="match status" value="1"/>
</dbReference>
<dbReference type="InterPro" id="IPR011014">
    <property type="entry name" value="MscS_channel_TM-2"/>
</dbReference>
<evidence type="ECO:0000256" key="1">
    <source>
        <dbReference type="ARBA" id="ARBA00004651"/>
    </source>
</evidence>
<dbReference type="InterPro" id="IPR049142">
    <property type="entry name" value="MS_channel_1st"/>
</dbReference>
<organism evidence="11 12">
    <name type="scientific">Pediococcus acidilactici</name>
    <dbReference type="NCBI Taxonomy" id="1254"/>
    <lineage>
        <taxon>Bacteria</taxon>
        <taxon>Bacillati</taxon>
        <taxon>Bacillota</taxon>
        <taxon>Bacilli</taxon>
        <taxon>Lactobacillales</taxon>
        <taxon>Lactobacillaceae</taxon>
        <taxon>Pediococcus</taxon>
        <taxon>Pediococcus acidilactici group</taxon>
    </lineage>
</organism>
<dbReference type="Gene3D" id="1.10.287.1260">
    <property type="match status" value="1"/>
</dbReference>
<accession>A0AAW8YH02</accession>
<evidence type="ECO:0000313" key="11">
    <source>
        <dbReference type="EMBL" id="MDV2621412.1"/>
    </source>
</evidence>
<keyword evidence="6 8" id="KW-0472">Membrane</keyword>
<dbReference type="Pfam" id="PF00924">
    <property type="entry name" value="MS_channel_2nd"/>
    <property type="match status" value="1"/>
</dbReference>
<feature type="transmembrane region" description="Helical" evidence="8">
    <location>
        <begin position="26"/>
        <end position="47"/>
    </location>
</feature>
<feature type="domain" description="Mechanosensitive ion channel transmembrane helices 2/3" evidence="10">
    <location>
        <begin position="81"/>
        <end position="122"/>
    </location>
</feature>
<evidence type="ECO:0000256" key="2">
    <source>
        <dbReference type="ARBA" id="ARBA00008017"/>
    </source>
</evidence>
<dbReference type="InterPro" id="IPR006685">
    <property type="entry name" value="MscS_channel_2nd"/>
</dbReference>